<name>A0A7M4DT85_9MICO</name>
<dbReference type="Proteomes" id="UP000419743">
    <property type="component" value="Unassembled WGS sequence"/>
</dbReference>
<proteinExistence type="predicted"/>
<feature type="transmembrane region" description="Helical" evidence="2">
    <location>
        <begin position="38"/>
        <end position="56"/>
    </location>
</feature>
<evidence type="ECO:0000256" key="2">
    <source>
        <dbReference type="SAM" id="Phobius"/>
    </source>
</evidence>
<keyword evidence="4" id="KW-1185">Reference proteome</keyword>
<dbReference type="AlphaFoldDB" id="A0A7M4DT85"/>
<comment type="caution">
    <text evidence="3">The sequence shown here is derived from an EMBL/GenBank/DDBJ whole genome shotgun (WGS) entry which is preliminary data.</text>
</comment>
<evidence type="ECO:0000313" key="4">
    <source>
        <dbReference type="Proteomes" id="UP000419743"/>
    </source>
</evidence>
<sequence>MTQPPVAPPDPPSQPRPWADLVVHDMPAAVTAIYRPRVSLLSIVLVAWVGVGVGLIVSGHRSVGTAVLAASLALLMVARDDTGGLAVPDRNTPGPGDQGTRH</sequence>
<reference evidence="3 4" key="1">
    <citation type="submission" date="2019-11" db="EMBL/GenBank/DDBJ databases">
        <authorList>
            <person name="Criscuolo A."/>
        </authorList>
    </citation>
    <scope>NUCLEOTIDE SEQUENCE [LARGE SCALE GENOMIC DNA]</scope>
    <source>
        <strain evidence="3">CIP111667</strain>
    </source>
</reference>
<organism evidence="3 4">
    <name type="scientific">Occultella aeris</name>
    <dbReference type="NCBI Taxonomy" id="2761496"/>
    <lineage>
        <taxon>Bacteria</taxon>
        <taxon>Bacillati</taxon>
        <taxon>Actinomycetota</taxon>
        <taxon>Actinomycetes</taxon>
        <taxon>Micrococcales</taxon>
        <taxon>Ruaniaceae</taxon>
        <taxon>Occultella</taxon>
    </lineage>
</organism>
<gene>
    <name evidence="3" type="ORF">HALOF300_05387</name>
</gene>
<accession>A0A7M4DT85</accession>
<protein>
    <submittedName>
        <fullName evidence="3">Uncharacterized protein</fullName>
    </submittedName>
</protein>
<keyword evidence="2" id="KW-0812">Transmembrane</keyword>
<keyword evidence="2" id="KW-1133">Transmembrane helix</keyword>
<keyword evidence="2" id="KW-0472">Membrane</keyword>
<evidence type="ECO:0000313" key="3">
    <source>
        <dbReference type="EMBL" id="VZO40679.1"/>
    </source>
</evidence>
<feature type="region of interest" description="Disordered" evidence="1">
    <location>
        <begin position="83"/>
        <end position="102"/>
    </location>
</feature>
<dbReference type="EMBL" id="CACRYJ010000071">
    <property type="protein sequence ID" value="VZO40679.1"/>
    <property type="molecule type" value="Genomic_DNA"/>
</dbReference>
<evidence type="ECO:0000256" key="1">
    <source>
        <dbReference type="SAM" id="MobiDB-lite"/>
    </source>
</evidence>